<dbReference type="NCBIfam" id="TIGR00233">
    <property type="entry name" value="trpS"/>
    <property type="match status" value="1"/>
</dbReference>
<evidence type="ECO:0000256" key="8">
    <source>
        <dbReference type="ARBA" id="ARBA00023146"/>
    </source>
</evidence>
<name>R7Q7W2_CHOCR</name>
<dbReference type="GO" id="GO:0004830">
    <property type="term" value="F:tryptophan-tRNA ligase activity"/>
    <property type="evidence" value="ECO:0007669"/>
    <property type="project" value="UniProtKB-EC"/>
</dbReference>
<dbReference type="AlphaFoldDB" id="R7Q7W2"/>
<keyword evidence="6 11" id="KW-0067">ATP-binding</keyword>
<evidence type="ECO:0000256" key="3">
    <source>
        <dbReference type="ARBA" id="ARBA00013161"/>
    </source>
</evidence>
<accession>R7Q7W2</accession>
<sequence>MAGGAFIPSKVISKEALSRIPSGFEPISGWQWPWLKGRSSLSIKLYHVEACHLRKAAIVPYCSCSSTKQGGTMLAPAFTYANALSIRLLRKAHPLCRHRRPQPHRIPRASIASYPSKQEASSAKETERRKRVLSGVQPTGALHLGNYLGAMRQWTANQDLYDNFFFVVDLHAVTTPHDRKTLSDTTLSSAAMYIAAGIDPKKSRIFVQSHVRAHAELTWLLNCSTPMGWVERMIQYKEKARRQGENVSVGLFDYPVLMAADVLLYQADLVPVGEDQRQHIELARNIARRYNDIYCKKKRPRTFREPKALMRTTGARVMSLEDGTSKMSKSDENDASRINLTDPPNVIRKKIKRCKTDSQEGLQFDDPQRPECNNLLAIYQIMANKTKEEVQRECGDMRWGQFKPLLADAVAEHISPIQDKYNELLQDKSYLASRDMGFLLPSDLGY</sequence>
<gene>
    <name evidence="13" type="ORF">CHC_T00002342001</name>
</gene>
<dbReference type="OMA" id="GWGQFKP"/>
<dbReference type="PRINTS" id="PR01039">
    <property type="entry name" value="TRNASYNTHTRP"/>
</dbReference>
<evidence type="ECO:0000313" key="14">
    <source>
        <dbReference type="Proteomes" id="UP000012073"/>
    </source>
</evidence>
<evidence type="ECO:0000256" key="5">
    <source>
        <dbReference type="ARBA" id="ARBA00022741"/>
    </source>
</evidence>
<evidence type="ECO:0000256" key="10">
    <source>
        <dbReference type="ARBA" id="ARBA00049929"/>
    </source>
</evidence>
<dbReference type="GO" id="GO:0006436">
    <property type="term" value="P:tryptophanyl-tRNA aminoacylation"/>
    <property type="evidence" value="ECO:0007669"/>
    <property type="project" value="InterPro"/>
</dbReference>
<dbReference type="InterPro" id="IPR050203">
    <property type="entry name" value="Trp-tRNA_synthetase"/>
</dbReference>
<dbReference type="InterPro" id="IPR001412">
    <property type="entry name" value="aa-tRNA-synth_I_CS"/>
</dbReference>
<dbReference type="FunFam" id="1.10.240.10:FF:000002">
    <property type="entry name" value="Tryptophan--tRNA ligase"/>
    <property type="match status" value="1"/>
</dbReference>
<protein>
    <recommendedName>
        <fullName evidence="3">tryptophan--tRNA ligase</fullName>
        <ecNumber evidence="3">6.1.1.2</ecNumber>
    </recommendedName>
    <alternativeName>
        <fullName evidence="9">Tryptophanyl-tRNA synthetase</fullName>
    </alternativeName>
</protein>
<dbReference type="HAMAP" id="MF_00140_B">
    <property type="entry name" value="Trp_tRNA_synth_B"/>
    <property type="match status" value="1"/>
</dbReference>
<dbReference type="InterPro" id="IPR014729">
    <property type="entry name" value="Rossmann-like_a/b/a_fold"/>
</dbReference>
<dbReference type="SUPFAM" id="SSF52374">
    <property type="entry name" value="Nucleotidylyl transferase"/>
    <property type="match status" value="1"/>
</dbReference>
<dbReference type="InterPro" id="IPR002305">
    <property type="entry name" value="aa-tRNA-synth_Ic"/>
</dbReference>
<comment type="catalytic activity">
    <reaction evidence="10">
        <text>tRNA(Trp) + L-tryptophan + ATP = L-tryptophyl-tRNA(Trp) + AMP + diphosphate + H(+)</text>
        <dbReference type="Rhea" id="RHEA:24080"/>
        <dbReference type="Rhea" id="RHEA-COMP:9671"/>
        <dbReference type="Rhea" id="RHEA-COMP:9705"/>
        <dbReference type="ChEBI" id="CHEBI:15378"/>
        <dbReference type="ChEBI" id="CHEBI:30616"/>
        <dbReference type="ChEBI" id="CHEBI:33019"/>
        <dbReference type="ChEBI" id="CHEBI:57912"/>
        <dbReference type="ChEBI" id="CHEBI:78442"/>
        <dbReference type="ChEBI" id="CHEBI:78535"/>
        <dbReference type="ChEBI" id="CHEBI:456215"/>
        <dbReference type="EC" id="6.1.1.2"/>
    </reaction>
</comment>
<dbReference type="GO" id="GO:0005524">
    <property type="term" value="F:ATP binding"/>
    <property type="evidence" value="ECO:0007669"/>
    <property type="project" value="UniProtKB-KW"/>
</dbReference>
<dbReference type="Gramene" id="CDF33545">
    <property type="protein sequence ID" value="CDF33545"/>
    <property type="gene ID" value="CHC_T00002342001"/>
</dbReference>
<evidence type="ECO:0000256" key="12">
    <source>
        <dbReference type="SAM" id="MobiDB-lite"/>
    </source>
</evidence>
<reference evidence="14" key="1">
    <citation type="journal article" date="2013" name="Proc. Natl. Acad. Sci. U.S.A.">
        <title>Genome structure and metabolic features in the red seaweed Chondrus crispus shed light on evolution of the Archaeplastida.</title>
        <authorList>
            <person name="Collen J."/>
            <person name="Porcel B."/>
            <person name="Carre W."/>
            <person name="Ball S.G."/>
            <person name="Chaparro C."/>
            <person name="Tonon T."/>
            <person name="Barbeyron T."/>
            <person name="Michel G."/>
            <person name="Noel B."/>
            <person name="Valentin K."/>
            <person name="Elias M."/>
            <person name="Artiguenave F."/>
            <person name="Arun A."/>
            <person name="Aury J.M."/>
            <person name="Barbosa-Neto J.F."/>
            <person name="Bothwell J.H."/>
            <person name="Bouget F.Y."/>
            <person name="Brillet L."/>
            <person name="Cabello-Hurtado F."/>
            <person name="Capella-Gutierrez S."/>
            <person name="Charrier B."/>
            <person name="Cladiere L."/>
            <person name="Cock J.M."/>
            <person name="Coelho S.M."/>
            <person name="Colleoni C."/>
            <person name="Czjzek M."/>
            <person name="Da Silva C."/>
            <person name="Delage L."/>
            <person name="Denoeud F."/>
            <person name="Deschamps P."/>
            <person name="Dittami S.M."/>
            <person name="Gabaldon T."/>
            <person name="Gachon C.M."/>
            <person name="Groisillier A."/>
            <person name="Herve C."/>
            <person name="Jabbari K."/>
            <person name="Katinka M."/>
            <person name="Kloareg B."/>
            <person name="Kowalczyk N."/>
            <person name="Labadie K."/>
            <person name="Leblanc C."/>
            <person name="Lopez P.J."/>
            <person name="McLachlan D.H."/>
            <person name="Meslet-Cladiere L."/>
            <person name="Moustafa A."/>
            <person name="Nehr Z."/>
            <person name="Nyvall Collen P."/>
            <person name="Panaud O."/>
            <person name="Partensky F."/>
            <person name="Poulain J."/>
            <person name="Rensing S.A."/>
            <person name="Rousvoal S."/>
            <person name="Samson G."/>
            <person name="Symeonidi A."/>
            <person name="Weissenbach J."/>
            <person name="Zambounis A."/>
            <person name="Wincker P."/>
            <person name="Boyen C."/>
        </authorList>
    </citation>
    <scope>NUCLEOTIDE SEQUENCE [LARGE SCALE GENOMIC DNA]</scope>
    <source>
        <strain evidence="14">cv. Stackhouse</strain>
    </source>
</reference>
<dbReference type="STRING" id="2769.R7Q7W2"/>
<evidence type="ECO:0000256" key="1">
    <source>
        <dbReference type="ARBA" id="ARBA00004173"/>
    </source>
</evidence>
<evidence type="ECO:0000256" key="2">
    <source>
        <dbReference type="ARBA" id="ARBA00005594"/>
    </source>
</evidence>
<dbReference type="GO" id="GO:0005739">
    <property type="term" value="C:mitochondrion"/>
    <property type="evidence" value="ECO:0007669"/>
    <property type="project" value="UniProtKB-SubCell"/>
</dbReference>
<evidence type="ECO:0000256" key="4">
    <source>
        <dbReference type="ARBA" id="ARBA00022598"/>
    </source>
</evidence>
<evidence type="ECO:0000256" key="11">
    <source>
        <dbReference type="RuleBase" id="RU363036"/>
    </source>
</evidence>
<keyword evidence="8 11" id="KW-0030">Aminoacyl-tRNA synthetase</keyword>
<dbReference type="PANTHER" id="PTHR43766:SF1">
    <property type="entry name" value="TRYPTOPHAN--TRNA LIGASE, MITOCHONDRIAL"/>
    <property type="match status" value="1"/>
</dbReference>
<dbReference type="Gene3D" id="3.40.50.620">
    <property type="entry name" value="HUPs"/>
    <property type="match status" value="1"/>
</dbReference>
<keyword evidence="14" id="KW-1185">Reference proteome</keyword>
<dbReference type="KEGG" id="ccp:CHC_T00002342001"/>
<dbReference type="Gene3D" id="1.10.240.10">
    <property type="entry name" value="Tyrosyl-Transfer RNA Synthetase"/>
    <property type="match status" value="1"/>
</dbReference>
<dbReference type="Proteomes" id="UP000012073">
    <property type="component" value="Unassembled WGS sequence"/>
</dbReference>
<dbReference type="InterPro" id="IPR002306">
    <property type="entry name" value="Trp-tRNA-ligase"/>
</dbReference>
<keyword evidence="5 11" id="KW-0547">Nucleotide-binding</keyword>
<dbReference type="OrthoDB" id="15808at2759"/>
<keyword evidence="4 11" id="KW-0436">Ligase</keyword>
<comment type="subcellular location">
    <subcellularLocation>
        <location evidence="1">Mitochondrion</location>
    </subcellularLocation>
</comment>
<evidence type="ECO:0000256" key="7">
    <source>
        <dbReference type="ARBA" id="ARBA00022917"/>
    </source>
</evidence>
<dbReference type="PhylomeDB" id="R7Q7W2"/>
<dbReference type="EMBL" id="HG001649">
    <property type="protein sequence ID" value="CDF33545.1"/>
    <property type="molecule type" value="Genomic_DNA"/>
</dbReference>
<dbReference type="EC" id="6.1.1.2" evidence="3"/>
<dbReference type="PANTHER" id="PTHR43766">
    <property type="entry name" value="TRYPTOPHAN--TRNA LIGASE, MITOCHONDRIAL"/>
    <property type="match status" value="1"/>
</dbReference>
<dbReference type="RefSeq" id="XP_005713348.1">
    <property type="nucleotide sequence ID" value="XM_005713291.1"/>
</dbReference>
<dbReference type="InterPro" id="IPR024109">
    <property type="entry name" value="Trp-tRNA-ligase_bac-type"/>
</dbReference>
<dbReference type="CDD" id="cd00806">
    <property type="entry name" value="TrpRS_core"/>
    <property type="match status" value="1"/>
</dbReference>
<organism evidence="13 14">
    <name type="scientific">Chondrus crispus</name>
    <name type="common">Carrageen Irish moss</name>
    <name type="synonym">Polymorpha crispa</name>
    <dbReference type="NCBI Taxonomy" id="2769"/>
    <lineage>
        <taxon>Eukaryota</taxon>
        <taxon>Rhodophyta</taxon>
        <taxon>Florideophyceae</taxon>
        <taxon>Rhodymeniophycidae</taxon>
        <taxon>Gigartinales</taxon>
        <taxon>Gigartinaceae</taxon>
        <taxon>Chondrus</taxon>
    </lineage>
</organism>
<evidence type="ECO:0000256" key="9">
    <source>
        <dbReference type="ARBA" id="ARBA00030268"/>
    </source>
</evidence>
<dbReference type="PROSITE" id="PS00178">
    <property type="entry name" value="AA_TRNA_LIGASE_I"/>
    <property type="match status" value="1"/>
</dbReference>
<dbReference type="GeneID" id="17321060"/>
<feature type="compositionally biased region" description="Basic residues" evidence="12">
    <location>
        <begin position="97"/>
        <end position="107"/>
    </location>
</feature>
<proteinExistence type="inferred from homology"/>
<comment type="similarity">
    <text evidence="2 11">Belongs to the class-I aminoacyl-tRNA synthetase family.</text>
</comment>
<keyword evidence="7 11" id="KW-0648">Protein biosynthesis</keyword>
<evidence type="ECO:0000256" key="6">
    <source>
        <dbReference type="ARBA" id="ARBA00022840"/>
    </source>
</evidence>
<feature type="region of interest" description="Disordered" evidence="12">
    <location>
        <begin position="322"/>
        <end position="341"/>
    </location>
</feature>
<feature type="region of interest" description="Disordered" evidence="12">
    <location>
        <begin position="97"/>
        <end position="134"/>
    </location>
</feature>
<evidence type="ECO:0000313" key="13">
    <source>
        <dbReference type="EMBL" id="CDF33545.1"/>
    </source>
</evidence>
<dbReference type="Pfam" id="PF00579">
    <property type="entry name" value="tRNA-synt_1b"/>
    <property type="match status" value="1"/>
</dbReference>